<dbReference type="InterPro" id="IPR029063">
    <property type="entry name" value="SAM-dependent_MTases_sf"/>
</dbReference>
<evidence type="ECO:0008006" key="3">
    <source>
        <dbReference type="Google" id="ProtNLM"/>
    </source>
</evidence>
<dbReference type="OrthoDB" id="1435796at2"/>
<dbReference type="Gene3D" id="3.40.50.150">
    <property type="entry name" value="Vaccinia Virus protein VP39"/>
    <property type="match status" value="1"/>
</dbReference>
<keyword evidence="2" id="KW-1185">Reference proteome</keyword>
<dbReference type="SUPFAM" id="SSF53335">
    <property type="entry name" value="S-adenosyl-L-methionine-dependent methyltransferases"/>
    <property type="match status" value="1"/>
</dbReference>
<accession>A0A7K1LM12</accession>
<dbReference type="AlphaFoldDB" id="A0A7K1LM12"/>
<dbReference type="RefSeq" id="WP_156274401.1">
    <property type="nucleotide sequence ID" value="NZ_BAABGI010000001.1"/>
</dbReference>
<comment type="caution">
    <text evidence="1">The sequence shown here is derived from an EMBL/GenBank/DDBJ whole genome shotgun (WGS) entry which is preliminary data.</text>
</comment>
<evidence type="ECO:0000313" key="2">
    <source>
        <dbReference type="Proteomes" id="UP000460416"/>
    </source>
</evidence>
<protein>
    <recommendedName>
        <fullName evidence="3">Class I SAM-dependent methyltransferase</fullName>
    </recommendedName>
</protein>
<proteinExistence type="predicted"/>
<reference evidence="1 2" key="1">
    <citation type="submission" date="2019-07" db="EMBL/GenBank/DDBJ databases">
        <title>Gramella aestuarii sp. nov., isolated from a tidal flat, and emended description of Gramella echinicola.</title>
        <authorList>
            <person name="Liu L."/>
        </authorList>
    </citation>
    <scope>NUCLEOTIDE SEQUENCE [LARGE SCALE GENOMIC DNA]</scope>
    <source>
        <strain evidence="1 2">BS12</strain>
    </source>
</reference>
<gene>
    <name evidence="1" type="ORF">FLP08_04270</name>
</gene>
<dbReference type="Proteomes" id="UP000460416">
    <property type="component" value="Unassembled WGS sequence"/>
</dbReference>
<name>A0A7K1LM12_9FLAO</name>
<organism evidence="1 2">
    <name type="scientific">Christiangramia aestuarii</name>
    <dbReference type="NCBI Taxonomy" id="1028746"/>
    <lineage>
        <taxon>Bacteria</taxon>
        <taxon>Pseudomonadati</taxon>
        <taxon>Bacteroidota</taxon>
        <taxon>Flavobacteriia</taxon>
        <taxon>Flavobacteriales</taxon>
        <taxon>Flavobacteriaceae</taxon>
        <taxon>Christiangramia</taxon>
    </lineage>
</organism>
<evidence type="ECO:0000313" key="1">
    <source>
        <dbReference type="EMBL" id="MUP41778.1"/>
    </source>
</evidence>
<dbReference type="EMBL" id="VJVW01000002">
    <property type="protein sequence ID" value="MUP41778.1"/>
    <property type="molecule type" value="Genomic_DNA"/>
</dbReference>
<sequence length="213" mass="24799">MSNTEFTKQQYQKFSQAEGSQYIVSEYALNQILKLVQKFKPVNILELGVGIGTISDSILKRYNSKYQPNVYGIENNSFCLSKIPENLGEDYRKLKLFNSIQGLPENIKFDFLIIDGKDNDLELLKDKIRDKAIIVVEGDRKDQTDIFKSLFPSSKFVHSITSKRNSVYSNRPKDHFQGGIKLLFRDPDLKQNFKWLKLKFSSKINFQLRRVSR</sequence>